<evidence type="ECO:0000313" key="1">
    <source>
        <dbReference type="EMBL" id="RZB89834.1"/>
    </source>
</evidence>
<dbReference type="Proteomes" id="UP000292052">
    <property type="component" value="Unassembled WGS sequence"/>
</dbReference>
<organism evidence="1 2">
    <name type="scientific">Asbolus verrucosus</name>
    <name type="common">Desert ironclad beetle</name>
    <dbReference type="NCBI Taxonomy" id="1661398"/>
    <lineage>
        <taxon>Eukaryota</taxon>
        <taxon>Metazoa</taxon>
        <taxon>Ecdysozoa</taxon>
        <taxon>Arthropoda</taxon>
        <taxon>Hexapoda</taxon>
        <taxon>Insecta</taxon>
        <taxon>Pterygota</taxon>
        <taxon>Neoptera</taxon>
        <taxon>Endopterygota</taxon>
        <taxon>Coleoptera</taxon>
        <taxon>Polyphaga</taxon>
        <taxon>Cucujiformia</taxon>
        <taxon>Tenebrionidae</taxon>
        <taxon>Pimeliinae</taxon>
        <taxon>Asbolus</taxon>
    </lineage>
</organism>
<dbReference type="AlphaFoldDB" id="A0A482VF67"/>
<name>A0A482VF67_ASBVE</name>
<feature type="non-terminal residue" evidence="1">
    <location>
        <position position="1"/>
    </location>
</feature>
<evidence type="ECO:0000313" key="2">
    <source>
        <dbReference type="Proteomes" id="UP000292052"/>
    </source>
</evidence>
<accession>A0A482VF67</accession>
<keyword evidence="2" id="KW-1185">Reference proteome</keyword>
<proteinExistence type="predicted"/>
<comment type="caution">
    <text evidence="1">The sequence shown here is derived from an EMBL/GenBank/DDBJ whole genome shotgun (WGS) entry which is preliminary data.</text>
</comment>
<dbReference type="EMBL" id="QDEB01107286">
    <property type="protein sequence ID" value="RZB89834.1"/>
    <property type="molecule type" value="Genomic_DNA"/>
</dbReference>
<sequence length="111" mass="12620">NQIKKLQSCKEKRIDCNIRFDLTERPNKTIKLREKQIDEIKKCKKEKKKYCDIKFSPTQIGGFLPAALAVAKALGLGAAGYAGTKLTQKAFRNGIKKNLKKRTSRTHVDKE</sequence>
<reference evidence="1 2" key="1">
    <citation type="submission" date="2017-03" db="EMBL/GenBank/DDBJ databases">
        <title>Genome of the blue death feigning beetle - Asbolus verrucosus.</title>
        <authorList>
            <person name="Rider S.D."/>
        </authorList>
    </citation>
    <scope>NUCLEOTIDE SEQUENCE [LARGE SCALE GENOMIC DNA]</scope>
    <source>
        <strain evidence="1">Butters</strain>
        <tissue evidence="1">Head and leg muscle</tissue>
    </source>
</reference>
<protein>
    <submittedName>
        <fullName evidence="1">Uncharacterized protein</fullName>
    </submittedName>
</protein>
<gene>
    <name evidence="1" type="ORF">BDFB_014530</name>
</gene>